<reference evidence="1 2" key="1">
    <citation type="submission" date="2017-08" db="EMBL/GenBank/DDBJ databases">
        <authorList>
            <person name="de Groot N.N."/>
        </authorList>
    </citation>
    <scope>NUCLEOTIDE SEQUENCE [LARGE SCALE GENOMIC DNA]</scope>
    <source>
        <strain evidence="1 2">HM2</strain>
    </source>
</reference>
<sequence length="303" mass="35044">MLGIEQKKGNDEQLCGRMIAYARILPSPDAEPNETPFDDMIKNGLLTLEGDFRQFEHKPSRREVNRAVDAKFNNFLKTMEENGVELPENLDVDAMRERLHELSNMEVIPIPARIGNFNNEEDILKEEADIYYIGEFIGANQAHYCLTTLPIYYQAKYREQAKRNEMDMLNEMLLQFEEGDFVNTEDIQKDTEELFPKGLTLNTFMGDLSKLLNVRVIPFLLACESDSEYDTQIQLFYAFMKGYPDQKDVKRIDKALRELRKQSDSIEARNLLELSCKRINAIYNEDSLQASELGKQIEAIEGV</sequence>
<dbReference type="Proteomes" id="UP000255423">
    <property type="component" value="Unassembled WGS sequence"/>
</dbReference>
<name>A0A380S863_FIBSU</name>
<protein>
    <submittedName>
        <fullName evidence="1">Uncharacterized protein</fullName>
    </submittedName>
</protein>
<organism evidence="1 2">
    <name type="scientific">Fibrobacter succinogenes</name>
    <name type="common">Bacteroides succinogenes</name>
    <dbReference type="NCBI Taxonomy" id="833"/>
    <lineage>
        <taxon>Bacteria</taxon>
        <taxon>Pseudomonadati</taxon>
        <taxon>Fibrobacterota</taxon>
        <taxon>Fibrobacteria</taxon>
        <taxon>Fibrobacterales</taxon>
        <taxon>Fibrobacteraceae</taxon>
        <taxon>Fibrobacter</taxon>
    </lineage>
</organism>
<evidence type="ECO:0000313" key="2">
    <source>
        <dbReference type="Proteomes" id="UP000255423"/>
    </source>
</evidence>
<proteinExistence type="predicted"/>
<evidence type="ECO:0000313" key="1">
    <source>
        <dbReference type="EMBL" id="SUQ25724.1"/>
    </source>
</evidence>
<dbReference type="AlphaFoldDB" id="A0A380S863"/>
<gene>
    <name evidence="1" type="ORF">SAMN05661053_2516</name>
</gene>
<dbReference type="EMBL" id="UHJL01000004">
    <property type="protein sequence ID" value="SUQ25724.1"/>
    <property type="molecule type" value="Genomic_DNA"/>
</dbReference>
<accession>A0A380S863</accession>
<dbReference type="RefSeq" id="WP_109573410.1">
    <property type="nucleotide sequence ID" value="NZ_UHJL01000004.1"/>
</dbReference>